<evidence type="ECO:0000256" key="2">
    <source>
        <dbReference type="ARBA" id="ARBA00013019"/>
    </source>
</evidence>
<evidence type="ECO:0000256" key="3">
    <source>
        <dbReference type="ARBA" id="ARBA00022857"/>
    </source>
</evidence>
<evidence type="ECO:0000313" key="8">
    <source>
        <dbReference type="Ensembl" id="ENSTNIP00000021818.1"/>
    </source>
</evidence>
<evidence type="ECO:0000256" key="4">
    <source>
        <dbReference type="ARBA" id="ARBA00023002"/>
    </source>
</evidence>
<keyword evidence="5" id="KW-0119">Carbohydrate metabolism</keyword>
<dbReference type="GO" id="GO:0006006">
    <property type="term" value="P:glucose metabolic process"/>
    <property type="evidence" value="ECO:0007669"/>
    <property type="project" value="InterPro"/>
</dbReference>
<name>H3DMS0_TETNG</name>
<reference evidence="9" key="1">
    <citation type="journal article" date="2004" name="Nature">
        <title>Genome duplication in the teleost fish Tetraodon nigroviridis reveals the early vertebrate proto-karyotype.</title>
        <authorList>
            <person name="Jaillon O."/>
            <person name="Aury J.-M."/>
            <person name="Brunet F."/>
            <person name="Petit J.-L."/>
            <person name="Stange-Thomann N."/>
            <person name="Mauceli E."/>
            <person name="Bouneau L."/>
            <person name="Fischer C."/>
            <person name="Ozouf-Costaz C."/>
            <person name="Bernot A."/>
            <person name="Nicaud S."/>
            <person name="Jaffe D."/>
            <person name="Fisher S."/>
            <person name="Lutfalla G."/>
            <person name="Dossat C."/>
            <person name="Segurens B."/>
            <person name="Dasilva C."/>
            <person name="Salanoubat M."/>
            <person name="Levy M."/>
            <person name="Boudet N."/>
            <person name="Castellano S."/>
            <person name="Anthouard V."/>
            <person name="Jubin C."/>
            <person name="Castelli V."/>
            <person name="Katinka M."/>
            <person name="Vacherie B."/>
            <person name="Biemont C."/>
            <person name="Skalli Z."/>
            <person name="Cattolico L."/>
            <person name="Poulain J."/>
            <person name="De Berardinis V."/>
            <person name="Cruaud C."/>
            <person name="Duprat S."/>
            <person name="Brottier P."/>
            <person name="Coutanceau J.-P."/>
            <person name="Gouzy J."/>
            <person name="Parra G."/>
            <person name="Lardier G."/>
            <person name="Chapple C."/>
            <person name="McKernan K.J."/>
            <person name="McEwan P."/>
            <person name="Bosak S."/>
            <person name="Kellis M."/>
            <person name="Volff J.-N."/>
            <person name="Guigo R."/>
            <person name="Zody M.C."/>
            <person name="Mesirov J."/>
            <person name="Lindblad-Toh K."/>
            <person name="Birren B."/>
            <person name="Nusbaum C."/>
            <person name="Kahn D."/>
            <person name="Robinson-Rechavi M."/>
            <person name="Laudet V."/>
            <person name="Schachter V."/>
            <person name="Quetier F."/>
            <person name="Saurin W."/>
            <person name="Scarpelli C."/>
            <person name="Wincker P."/>
            <person name="Lander E.S."/>
            <person name="Weissenbach J."/>
            <person name="Roest Crollius H."/>
        </authorList>
    </citation>
    <scope>NUCLEOTIDE SEQUENCE [LARGE SCALE GENOMIC DNA]</scope>
</reference>
<feature type="domain" description="Glucose-6-phosphate dehydrogenase C-terminal" evidence="7">
    <location>
        <begin position="1"/>
        <end position="104"/>
    </location>
</feature>
<dbReference type="Gene3D" id="3.30.360.10">
    <property type="entry name" value="Dihydrodipicolinate Reductase, domain 2"/>
    <property type="match status" value="1"/>
</dbReference>
<reference evidence="8" key="2">
    <citation type="submission" date="2025-08" db="UniProtKB">
        <authorList>
            <consortium name="Ensembl"/>
        </authorList>
    </citation>
    <scope>IDENTIFICATION</scope>
</reference>
<dbReference type="Pfam" id="PF02781">
    <property type="entry name" value="G6PD_C"/>
    <property type="match status" value="1"/>
</dbReference>
<dbReference type="GO" id="GO:0009051">
    <property type="term" value="P:pentose-phosphate shunt, oxidative branch"/>
    <property type="evidence" value="ECO:0007669"/>
    <property type="project" value="TreeGrafter"/>
</dbReference>
<dbReference type="HOGENOM" id="CLU_1980968_0_0_1"/>
<evidence type="ECO:0000313" key="9">
    <source>
        <dbReference type="Proteomes" id="UP000007303"/>
    </source>
</evidence>
<evidence type="ECO:0000256" key="5">
    <source>
        <dbReference type="ARBA" id="ARBA00023277"/>
    </source>
</evidence>
<dbReference type="PANTHER" id="PTHR23429:SF0">
    <property type="entry name" value="GLUCOSE-6-PHOSPHATE 1-DEHYDROGENASE"/>
    <property type="match status" value="1"/>
</dbReference>
<dbReference type="GO" id="GO:0050661">
    <property type="term" value="F:NADP binding"/>
    <property type="evidence" value="ECO:0007669"/>
    <property type="project" value="InterPro"/>
</dbReference>
<dbReference type="EC" id="1.1.1.49" evidence="2"/>
<comment type="catalytic activity">
    <reaction evidence="6">
        <text>D-glucose 6-phosphate + NADP(+) = 6-phospho-D-glucono-1,5-lactone + NADPH + H(+)</text>
        <dbReference type="Rhea" id="RHEA:15841"/>
        <dbReference type="ChEBI" id="CHEBI:15378"/>
        <dbReference type="ChEBI" id="CHEBI:57783"/>
        <dbReference type="ChEBI" id="CHEBI:57955"/>
        <dbReference type="ChEBI" id="CHEBI:58349"/>
        <dbReference type="ChEBI" id="CHEBI:61548"/>
        <dbReference type="EC" id="1.1.1.49"/>
    </reaction>
    <physiologicalReaction direction="left-to-right" evidence="6">
        <dbReference type="Rhea" id="RHEA:15842"/>
    </physiologicalReaction>
</comment>
<evidence type="ECO:0000256" key="6">
    <source>
        <dbReference type="ARBA" id="ARBA00047696"/>
    </source>
</evidence>
<dbReference type="STRING" id="99883.ENSTNIP00000021818"/>
<dbReference type="SUPFAM" id="SSF55347">
    <property type="entry name" value="Glyceraldehyde-3-phosphate dehydrogenase-like, C-terminal domain"/>
    <property type="match status" value="1"/>
</dbReference>
<sequence length="126" mass="14788">MMSKKPGVYFTPEEPELDLTYKSRYKAASFCVCDVKLPDAYERLILDVFCGSQMHFVRSDELREAWRIFTPLLHRIEKEKPKPISYKYGSRGPTEADELVKRVGFSLRSGTYKWVNPHRLVDPGWR</sequence>
<dbReference type="OMA" id="AIAGECC"/>
<dbReference type="GO" id="GO:0005829">
    <property type="term" value="C:cytosol"/>
    <property type="evidence" value="ECO:0007669"/>
    <property type="project" value="TreeGrafter"/>
</dbReference>
<accession>H3DMS0</accession>
<keyword evidence="4" id="KW-0560">Oxidoreductase</keyword>
<comment type="pathway">
    <text evidence="1">Carbohydrate degradation; pentose phosphate pathway.</text>
</comment>
<proteinExistence type="predicted"/>
<reference evidence="8" key="3">
    <citation type="submission" date="2025-09" db="UniProtKB">
        <authorList>
            <consortium name="Ensembl"/>
        </authorList>
    </citation>
    <scope>IDENTIFICATION</scope>
</reference>
<dbReference type="GeneTree" id="ENSGT00530000063435"/>
<dbReference type="InParanoid" id="H3DMS0"/>
<protein>
    <recommendedName>
        <fullName evidence="2">glucose-6-phosphate dehydrogenase (NADP(+))</fullName>
        <ecNumber evidence="2">1.1.1.49</ecNumber>
    </recommendedName>
</protein>
<dbReference type="AlphaFoldDB" id="H3DMS0"/>
<organism evidence="8 9">
    <name type="scientific">Tetraodon nigroviridis</name>
    <name type="common">Spotted green pufferfish</name>
    <name type="synonym">Chelonodon nigroviridis</name>
    <dbReference type="NCBI Taxonomy" id="99883"/>
    <lineage>
        <taxon>Eukaryota</taxon>
        <taxon>Metazoa</taxon>
        <taxon>Chordata</taxon>
        <taxon>Craniata</taxon>
        <taxon>Vertebrata</taxon>
        <taxon>Euteleostomi</taxon>
        <taxon>Actinopterygii</taxon>
        <taxon>Neopterygii</taxon>
        <taxon>Teleostei</taxon>
        <taxon>Neoteleostei</taxon>
        <taxon>Acanthomorphata</taxon>
        <taxon>Eupercaria</taxon>
        <taxon>Tetraodontiformes</taxon>
        <taxon>Tetradontoidea</taxon>
        <taxon>Tetraodontidae</taxon>
        <taxon>Tetraodon</taxon>
    </lineage>
</organism>
<keyword evidence="3" id="KW-0521">NADP</keyword>
<keyword evidence="9" id="KW-1185">Reference proteome</keyword>
<dbReference type="GO" id="GO:0004345">
    <property type="term" value="F:glucose-6-phosphate dehydrogenase activity"/>
    <property type="evidence" value="ECO:0007669"/>
    <property type="project" value="UniProtKB-EC"/>
</dbReference>
<dbReference type="PANTHER" id="PTHR23429">
    <property type="entry name" value="GLUCOSE-6-PHOSPHATE 1-DEHYDROGENASE G6PD"/>
    <property type="match status" value="1"/>
</dbReference>
<dbReference type="InterPro" id="IPR022675">
    <property type="entry name" value="G6P_DH_C"/>
</dbReference>
<evidence type="ECO:0000256" key="1">
    <source>
        <dbReference type="ARBA" id="ARBA00004959"/>
    </source>
</evidence>
<dbReference type="Proteomes" id="UP000007303">
    <property type="component" value="Unassembled WGS sequence"/>
</dbReference>
<dbReference type="Ensembl" id="ENSTNIT00000022054.1">
    <property type="protein sequence ID" value="ENSTNIP00000021818.1"/>
    <property type="gene ID" value="ENSTNIG00000018643.1"/>
</dbReference>
<evidence type="ECO:0000259" key="7">
    <source>
        <dbReference type="Pfam" id="PF02781"/>
    </source>
</evidence>
<dbReference type="InterPro" id="IPR001282">
    <property type="entry name" value="G6P_DH"/>
</dbReference>